<evidence type="ECO:0000313" key="4">
    <source>
        <dbReference type="Proteomes" id="UP000292282"/>
    </source>
</evidence>
<dbReference type="PANTHER" id="PTHR13831:SF0">
    <property type="entry name" value="PROTEIN HIRA"/>
    <property type="match status" value="1"/>
</dbReference>
<comment type="caution">
    <text evidence="3">The sequence shown here is derived from an EMBL/GenBank/DDBJ whole genome shotgun (WGS) entry which is preliminary data.</text>
</comment>
<dbReference type="GO" id="GO:0031491">
    <property type="term" value="F:nucleosome binding"/>
    <property type="evidence" value="ECO:0007669"/>
    <property type="project" value="TreeGrafter"/>
</dbReference>
<dbReference type="InterPro" id="IPR031120">
    <property type="entry name" value="HIR1-like"/>
</dbReference>
<dbReference type="GO" id="GO:0006351">
    <property type="term" value="P:DNA-templated transcription"/>
    <property type="evidence" value="ECO:0007669"/>
    <property type="project" value="InterPro"/>
</dbReference>
<sequence length="575" mass="65704">MKNVETTTHNLYFHDNASIFSIDVHHKENLIATCGSDKAIRIWKMEINSKLKQNEVTVDAQCRASNEISIKPELDNFIEEEINSTPSDEKEESSNEISIKPELDNFIEEEINSTPSDEKEESSNEISIKPELDNFIEEEINSTPSDEKEESSNEISIKPELDNFIEEEINSTPSDEKEESSNEISIKPESDNFIEEDNKNSPPNEEIKQEPNSSMNFLQSTGFKMKYFTAANSSLRFVYSKTLLNHSRSVNCVRFSICGKYLASCSDGGEIVVYSIYDNETVIVRGIDGDDAYDICWGKDYFFVGFGSGFVRIYKVKQNIVFTSQNVNLIFEKTEDSDKSPTTDSKTNEDENKKNIKNNKRVKILQENPYSFSVTETFSQKIHSDLIQGISYNFEFSLFTTFSRDRSCKTFFFNEKKIKMVEKIEGIFCGERSKSFFRRGCYSSDGKFLYLCSGLVNSSVFSNESKNIPTNPTLSHIANLDGKKTTHCIFVLHYPFKYKCLYAILGPFDSAVTKIVYLEEKLFVVTKKSIYVFENQKLLFCVANIGFLPVTDGVFWNNYFIISSLDGFLSSIKIS</sequence>
<dbReference type="Gene3D" id="2.130.10.10">
    <property type="entry name" value="YVTN repeat-like/Quinoprotein amine dehydrogenase"/>
    <property type="match status" value="2"/>
</dbReference>
<proteinExistence type="predicted"/>
<evidence type="ECO:0000256" key="2">
    <source>
        <dbReference type="SAM" id="MobiDB-lite"/>
    </source>
</evidence>
<dbReference type="Proteomes" id="UP000292282">
    <property type="component" value="Unassembled WGS sequence"/>
</dbReference>
<organism evidence="3 4">
    <name type="scientific">Hamiltosporidium tvaerminnensis</name>
    <dbReference type="NCBI Taxonomy" id="1176355"/>
    <lineage>
        <taxon>Eukaryota</taxon>
        <taxon>Fungi</taxon>
        <taxon>Fungi incertae sedis</taxon>
        <taxon>Microsporidia</taxon>
        <taxon>Dubosqiidae</taxon>
        <taxon>Hamiltosporidium</taxon>
    </lineage>
</organism>
<keyword evidence="4" id="KW-1185">Reference proteome</keyword>
<dbReference type="AlphaFoldDB" id="A0A4Q9LXZ9"/>
<reference evidence="3 4" key="1">
    <citation type="submission" date="2017-12" db="EMBL/GenBank/DDBJ databases">
        <authorList>
            <person name="Pombert J.-F."/>
            <person name="Haag K.L."/>
            <person name="Ebert D."/>
        </authorList>
    </citation>
    <scope>NUCLEOTIDE SEQUENCE [LARGE SCALE GENOMIC DNA]</scope>
    <source>
        <strain evidence="3">IL-G-3</strain>
    </source>
</reference>
<dbReference type="PROSITE" id="PS50082">
    <property type="entry name" value="WD_REPEATS_2"/>
    <property type="match status" value="1"/>
</dbReference>
<dbReference type="SUPFAM" id="SSF50978">
    <property type="entry name" value="WD40 repeat-like"/>
    <property type="match status" value="1"/>
</dbReference>
<dbReference type="OrthoDB" id="71227at2759"/>
<dbReference type="GO" id="GO:0005634">
    <property type="term" value="C:nucleus"/>
    <property type="evidence" value="ECO:0007669"/>
    <property type="project" value="InterPro"/>
</dbReference>
<dbReference type="InterPro" id="IPR015943">
    <property type="entry name" value="WD40/YVTN_repeat-like_dom_sf"/>
</dbReference>
<dbReference type="PANTHER" id="PTHR13831">
    <property type="entry name" value="MEMBER OF THE HIR1 FAMILY OF WD-REPEAT PROTEINS"/>
    <property type="match status" value="1"/>
</dbReference>
<keyword evidence="1" id="KW-0853">WD repeat</keyword>
<dbReference type="GO" id="GO:0000785">
    <property type="term" value="C:chromatin"/>
    <property type="evidence" value="ECO:0007669"/>
    <property type="project" value="TreeGrafter"/>
</dbReference>
<feature type="region of interest" description="Disordered" evidence="2">
    <location>
        <begin position="83"/>
        <end position="213"/>
    </location>
</feature>
<dbReference type="Pfam" id="PF00400">
    <property type="entry name" value="WD40"/>
    <property type="match status" value="2"/>
</dbReference>
<evidence type="ECO:0000313" key="3">
    <source>
        <dbReference type="EMBL" id="TBU13688.1"/>
    </source>
</evidence>
<evidence type="ECO:0000256" key="1">
    <source>
        <dbReference type="PROSITE-ProRule" id="PRU00221"/>
    </source>
</evidence>
<dbReference type="STRING" id="1176355.A0A4Q9LXZ9"/>
<dbReference type="GO" id="GO:0000417">
    <property type="term" value="C:HIR complex"/>
    <property type="evidence" value="ECO:0007669"/>
    <property type="project" value="TreeGrafter"/>
</dbReference>
<dbReference type="InterPro" id="IPR001680">
    <property type="entry name" value="WD40_rpt"/>
</dbReference>
<dbReference type="VEuPathDB" id="MicrosporidiaDB:CWI38_0361p0020"/>
<gene>
    <name evidence="3" type="ORF">CWI38_0361p0020</name>
</gene>
<dbReference type="SMART" id="SM00320">
    <property type="entry name" value="WD40"/>
    <property type="match status" value="3"/>
</dbReference>
<dbReference type="EMBL" id="PITK01000361">
    <property type="protein sequence ID" value="TBU13688.1"/>
    <property type="molecule type" value="Genomic_DNA"/>
</dbReference>
<dbReference type="InterPro" id="IPR036322">
    <property type="entry name" value="WD40_repeat_dom_sf"/>
</dbReference>
<accession>A0A4Q9LXZ9</accession>
<protein>
    <submittedName>
        <fullName evidence="3">Uncharacterized protein</fullName>
    </submittedName>
</protein>
<name>A0A4Q9LXZ9_9MICR</name>
<feature type="repeat" description="WD" evidence="1">
    <location>
        <begin position="12"/>
        <end position="53"/>
    </location>
</feature>
<dbReference type="GO" id="GO:0006338">
    <property type="term" value="P:chromatin remodeling"/>
    <property type="evidence" value="ECO:0007669"/>
    <property type="project" value="TreeGrafter"/>
</dbReference>